<gene>
    <name evidence="1" type="ORF">OS493_007457</name>
</gene>
<evidence type="ECO:0000313" key="2">
    <source>
        <dbReference type="Proteomes" id="UP001163046"/>
    </source>
</evidence>
<proteinExistence type="predicted"/>
<name>A0A9W9Z5V5_9CNID</name>
<accession>A0A9W9Z5V5</accession>
<sequence length="588" mass="66069">MPLDLINLPGASLKDNFSHMPTSIASFHTENRIETTTAQVSDLIFDIVQPEKCDIFSDHAQYISNIPVITSTTPAETAWISPDIRALNFEIVESLAGDIVIEQTQILFTEPKISCHSIKLATAAPKTVSILVPTPVPRPDKDKRRTISTAPSKLRKLRQRIAEVFHKLRVHPCTDGNKLKRICCTEIPLPNAAMNSTVVPQSLSVPNDVETRFSKADDKKTSRSNDKEIIAFVDTQNRGYIVPQSLSVPDDEKTRSVYNTSKTFSKAEDDRIFKANNEEVIAFVDTQNRENIAVKIDVYPAQDKLNKDIQNEDFVEVQTDKVNEFDGTKSRSSTDTARRINITEDETNLIFKQSPYFDPQIAKCRVNNDVGGIQLMRLDLCTNDITESAAVGIFDGNPASNTTRFSDDNNTRFFGQIVNKLRSYLGLAAYTSTLISNPRNEHSQSSMVHAETITNCGTNCVHSFPCPRDNNRDSLVDTPQTGTRPEYMAQLRAIQEQSNVCFSNHEKRKFSSDEPRDCVHVRYLTARYGLVSAAQTVTMSNKNYFPIGLLNPTNFETVIKQLPPPYYFQIPRKRKPPDKVCYSEISLG</sequence>
<comment type="caution">
    <text evidence="1">The sequence shown here is derived from an EMBL/GenBank/DDBJ whole genome shotgun (WGS) entry which is preliminary data.</text>
</comment>
<reference evidence="1" key="1">
    <citation type="submission" date="2023-01" db="EMBL/GenBank/DDBJ databases">
        <title>Genome assembly of the deep-sea coral Lophelia pertusa.</title>
        <authorList>
            <person name="Herrera S."/>
            <person name="Cordes E."/>
        </authorList>
    </citation>
    <scope>NUCLEOTIDE SEQUENCE</scope>
    <source>
        <strain evidence="1">USNM1676648</strain>
        <tissue evidence="1">Polyp</tissue>
    </source>
</reference>
<organism evidence="1 2">
    <name type="scientific">Desmophyllum pertusum</name>
    <dbReference type="NCBI Taxonomy" id="174260"/>
    <lineage>
        <taxon>Eukaryota</taxon>
        <taxon>Metazoa</taxon>
        <taxon>Cnidaria</taxon>
        <taxon>Anthozoa</taxon>
        <taxon>Hexacorallia</taxon>
        <taxon>Scleractinia</taxon>
        <taxon>Caryophylliina</taxon>
        <taxon>Caryophylliidae</taxon>
        <taxon>Desmophyllum</taxon>
    </lineage>
</organism>
<keyword evidence="2" id="KW-1185">Reference proteome</keyword>
<dbReference type="EMBL" id="MU826828">
    <property type="protein sequence ID" value="KAJ7374363.1"/>
    <property type="molecule type" value="Genomic_DNA"/>
</dbReference>
<dbReference type="AlphaFoldDB" id="A0A9W9Z5V5"/>
<dbReference type="Proteomes" id="UP001163046">
    <property type="component" value="Unassembled WGS sequence"/>
</dbReference>
<evidence type="ECO:0000313" key="1">
    <source>
        <dbReference type="EMBL" id="KAJ7374363.1"/>
    </source>
</evidence>
<protein>
    <submittedName>
        <fullName evidence="1">Uncharacterized protein</fullName>
    </submittedName>
</protein>